<dbReference type="NCBIfam" id="NF033218">
    <property type="entry name" value="anchor_AmaP"/>
    <property type="match status" value="1"/>
</dbReference>
<gene>
    <name evidence="3" type="ORF">I583_00078</name>
    <name evidence="2" type="ORF">UAW_02391</name>
</gene>
<dbReference type="STRING" id="155618.RV06_GL000446"/>
<evidence type="ECO:0008006" key="6">
    <source>
        <dbReference type="Google" id="ProtNLM"/>
    </source>
</evidence>
<reference evidence="2 4" key="1">
    <citation type="submission" date="2013-02" db="EMBL/GenBank/DDBJ databases">
        <title>The Genome Sequence of Enterococcus haemoperoxidus BAA-382.</title>
        <authorList>
            <consortium name="The Broad Institute Genome Sequencing Platform"/>
            <consortium name="The Broad Institute Genome Sequencing Center for Infectious Disease"/>
            <person name="Earl A.M."/>
            <person name="Gilmore M.S."/>
            <person name="Lebreton F."/>
            <person name="Walker B."/>
            <person name="Young S.K."/>
            <person name="Zeng Q."/>
            <person name="Gargeya S."/>
            <person name="Fitzgerald M."/>
            <person name="Haas B."/>
            <person name="Abouelleil A."/>
            <person name="Alvarado L."/>
            <person name="Arachchi H.M."/>
            <person name="Berlin A.M."/>
            <person name="Chapman S.B."/>
            <person name="Dewar J."/>
            <person name="Goldberg J."/>
            <person name="Griggs A."/>
            <person name="Gujja S."/>
            <person name="Hansen M."/>
            <person name="Howarth C."/>
            <person name="Imamovic A."/>
            <person name="Larimer J."/>
            <person name="McCowan C."/>
            <person name="Murphy C."/>
            <person name="Neiman D."/>
            <person name="Pearson M."/>
            <person name="Priest M."/>
            <person name="Roberts A."/>
            <person name="Saif S."/>
            <person name="Shea T."/>
            <person name="Sisk P."/>
            <person name="Sykes S."/>
            <person name="Wortman J."/>
            <person name="Nusbaum C."/>
            <person name="Birren B."/>
        </authorList>
    </citation>
    <scope>NUCLEOTIDE SEQUENCE [LARGE SCALE GENOMIC DNA]</scope>
    <source>
        <strain evidence="2 4">ATCC BAA-382</strain>
    </source>
</reference>
<reference evidence="3 5" key="2">
    <citation type="submission" date="2013-03" db="EMBL/GenBank/DDBJ databases">
        <title>The Genome Sequence of Enterococcus haemoperoxidus BAA-382 (PacBio/Illumina hybrid assembly).</title>
        <authorList>
            <consortium name="The Broad Institute Genomics Platform"/>
            <consortium name="The Broad Institute Genome Sequencing Center for Infectious Disease"/>
            <person name="Earl A."/>
            <person name="Russ C."/>
            <person name="Gilmore M."/>
            <person name="Surin D."/>
            <person name="Walker B."/>
            <person name="Young S."/>
            <person name="Zeng Q."/>
            <person name="Gargeya S."/>
            <person name="Fitzgerald M."/>
            <person name="Haas B."/>
            <person name="Abouelleil A."/>
            <person name="Allen A.W."/>
            <person name="Alvarado L."/>
            <person name="Arachchi H.M."/>
            <person name="Berlin A.M."/>
            <person name="Chapman S.B."/>
            <person name="Gainer-Dewar J."/>
            <person name="Goldberg J."/>
            <person name="Griggs A."/>
            <person name="Gujja S."/>
            <person name="Hansen M."/>
            <person name="Howarth C."/>
            <person name="Imamovic A."/>
            <person name="Ireland A."/>
            <person name="Larimer J."/>
            <person name="McCowan C."/>
            <person name="Murphy C."/>
            <person name="Pearson M."/>
            <person name="Poon T.W."/>
            <person name="Priest M."/>
            <person name="Roberts A."/>
            <person name="Saif S."/>
            <person name="Shea T."/>
            <person name="Sisk P."/>
            <person name="Sykes S."/>
            <person name="Wortman J."/>
            <person name="Nusbaum C."/>
            <person name="Birren B."/>
        </authorList>
    </citation>
    <scope>NUCLEOTIDE SEQUENCE [LARGE SCALE GENOMIC DNA]</scope>
    <source>
        <strain evidence="3 5">ATCC BAA-382</strain>
    </source>
</reference>
<dbReference type="AlphaFoldDB" id="R2SF43"/>
<keyword evidence="1" id="KW-0812">Transmembrane</keyword>
<dbReference type="EMBL" id="ASVY01000001">
    <property type="protein sequence ID" value="EOT63278.1"/>
    <property type="molecule type" value="Genomic_DNA"/>
</dbReference>
<sequence>MRVIKGFISLLLIAGIFGIVGLYSQMVDLGVVSTFFNNLLFQYDWLFYFYQVVLFVLLAVLLLTFLMILFKPIAKKQIHIKKDTGQVNLPLNTLESIAKSSLHGIVNVDDAQVKVRLTKKQTADVEVTIADEKQQQFLSRGKQIQELIPQALQNMAMIETNKIKVIFKKKKAESSLLPLSSSKKESRVV</sequence>
<evidence type="ECO:0000313" key="2">
    <source>
        <dbReference type="EMBL" id="EOH93970.1"/>
    </source>
</evidence>
<dbReference type="OrthoDB" id="2183686at2"/>
<evidence type="ECO:0000313" key="5">
    <source>
        <dbReference type="Proteomes" id="UP000014197"/>
    </source>
</evidence>
<dbReference type="Proteomes" id="UP000014197">
    <property type="component" value="Unassembled WGS sequence"/>
</dbReference>
<organism evidence="2 4">
    <name type="scientific">Enterococcus haemoperoxidus ATCC BAA-382</name>
    <dbReference type="NCBI Taxonomy" id="1158608"/>
    <lineage>
        <taxon>Bacteria</taxon>
        <taxon>Bacillati</taxon>
        <taxon>Bacillota</taxon>
        <taxon>Bacilli</taxon>
        <taxon>Lactobacillales</taxon>
        <taxon>Enterococcaceae</taxon>
        <taxon>Enterococcus</taxon>
    </lineage>
</organism>
<dbReference type="Proteomes" id="UP000013858">
    <property type="component" value="Unassembled WGS sequence"/>
</dbReference>
<evidence type="ECO:0000256" key="1">
    <source>
        <dbReference type="SAM" id="Phobius"/>
    </source>
</evidence>
<dbReference type="PATRIC" id="fig|1158608.3.peg.2329"/>
<dbReference type="eggNOG" id="ENOG5032DCD">
    <property type="taxonomic scope" value="Bacteria"/>
</dbReference>
<feature type="transmembrane region" description="Helical" evidence="1">
    <location>
        <begin position="7"/>
        <end position="27"/>
    </location>
</feature>
<keyword evidence="1" id="KW-0472">Membrane</keyword>
<dbReference type="RefSeq" id="WP_010762554.1">
    <property type="nucleotide sequence ID" value="NZ_KB946316.1"/>
</dbReference>
<comment type="caution">
    <text evidence="2">The sequence shown here is derived from an EMBL/GenBank/DDBJ whole genome shotgun (WGS) entry which is preliminary data.</text>
</comment>
<feature type="transmembrane region" description="Helical" evidence="1">
    <location>
        <begin position="47"/>
        <end position="70"/>
    </location>
</feature>
<accession>R2SF43</accession>
<protein>
    <recommendedName>
        <fullName evidence="6">Alkaline shock response membrane anchor protein AmaP</fullName>
    </recommendedName>
</protein>
<keyword evidence="5" id="KW-1185">Reference proteome</keyword>
<evidence type="ECO:0000313" key="4">
    <source>
        <dbReference type="Proteomes" id="UP000013858"/>
    </source>
</evidence>
<name>R2SF43_9ENTE</name>
<dbReference type="EMBL" id="AJAR01000022">
    <property type="protein sequence ID" value="EOH93970.1"/>
    <property type="molecule type" value="Genomic_DNA"/>
</dbReference>
<evidence type="ECO:0000313" key="3">
    <source>
        <dbReference type="EMBL" id="EOT63278.1"/>
    </source>
</evidence>
<keyword evidence="1" id="KW-1133">Transmembrane helix</keyword>
<proteinExistence type="predicted"/>